<feature type="region of interest" description="Disordered" evidence="1">
    <location>
        <begin position="1"/>
        <end position="81"/>
    </location>
</feature>
<dbReference type="EMBL" id="KZ857473">
    <property type="protein sequence ID" value="RDX42962.1"/>
    <property type="molecule type" value="Genomic_DNA"/>
</dbReference>
<evidence type="ECO:0000256" key="1">
    <source>
        <dbReference type="SAM" id="MobiDB-lite"/>
    </source>
</evidence>
<feature type="region of interest" description="Disordered" evidence="1">
    <location>
        <begin position="383"/>
        <end position="404"/>
    </location>
</feature>
<feature type="compositionally biased region" description="Acidic residues" evidence="1">
    <location>
        <begin position="39"/>
        <end position="53"/>
    </location>
</feature>
<dbReference type="PANTHER" id="PTHR13132:SF29">
    <property type="entry name" value="ALPHA-(1,6)-FUCOSYLTRANSFERASE"/>
    <property type="match status" value="1"/>
</dbReference>
<accession>A0A371CRP5</accession>
<sequence length="654" mass="72989">MPPRRPPSDIFVTGRPSRSEGYALTPRTPHSRAGRAEEGFTELELETYQDDEGKDYRNEQAQPLLSGGYRSRGDEQDVRTRDSDARLVKSWAQSALSHAPLISGTILAMTLFALIVVSVTRPGTLEAALLSSDTVAEVLEKITSASDPAVSSHAPAPVPSQSTTLDDMPARTHISYENYTHFPLTGNEYRDECYKMTKFMHHGDYWDEPHMGPGDVQHHDDSTDYHLPEGMPTKVCTSTITYMLDGHVGLTADLALMAQAAAFARERNRTFLVDDTHWNRGKWTDHFQNVRGLEPGPEPGCRAPPPEELVACPRTARHWVLSSRTAKFHMGHAFKEEYEDPYGHHMNRQKPIYERARVSFEEVIRPNARTADLVRAAREEVVSILSQPKPPPTSSDEDRRTDSSLAKPALYLGVHIRRGDRVPSAYPFYPDKKIPLQKFIDGARTAWDKFYGNVSFSDSPSAPDFEDIGEQSDSDVSSGHDDHFPAPPLMWLASDSPPVSREFVAAFPTATAVFSLAHSTKPELRGLAPVHEYVQAEFDTESLEERIRLTRGMIVDLAMVSGLWSWPGEVVPGAVVCGEGCISLIRRRRDALLTSSRRSNVCRIAALGLGFERAFGFDDDGDYYMGDPNPARARWVDVDIDGRIVPAWNAFEFH</sequence>
<feature type="region of interest" description="Disordered" evidence="1">
    <location>
        <begin position="146"/>
        <end position="165"/>
    </location>
</feature>
<feature type="compositionally biased region" description="Low complexity" evidence="1">
    <location>
        <begin position="146"/>
        <end position="162"/>
    </location>
</feature>
<evidence type="ECO:0000313" key="2">
    <source>
        <dbReference type="EMBL" id="RDX42962.1"/>
    </source>
</evidence>
<dbReference type="AlphaFoldDB" id="A0A371CRP5"/>
<dbReference type="PANTHER" id="PTHR13132">
    <property type="entry name" value="ALPHA- 1,6 -FUCOSYLTRANSFERASE"/>
    <property type="match status" value="1"/>
</dbReference>
<organism evidence="2 3">
    <name type="scientific">Lentinus brumalis</name>
    <dbReference type="NCBI Taxonomy" id="2498619"/>
    <lineage>
        <taxon>Eukaryota</taxon>
        <taxon>Fungi</taxon>
        <taxon>Dikarya</taxon>
        <taxon>Basidiomycota</taxon>
        <taxon>Agaricomycotina</taxon>
        <taxon>Agaricomycetes</taxon>
        <taxon>Polyporales</taxon>
        <taxon>Polyporaceae</taxon>
        <taxon>Lentinus</taxon>
    </lineage>
</organism>
<dbReference type="GO" id="GO:0006487">
    <property type="term" value="P:protein N-linked glycosylation"/>
    <property type="evidence" value="ECO:0007669"/>
    <property type="project" value="TreeGrafter"/>
</dbReference>
<protein>
    <submittedName>
        <fullName evidence="2">Uncharacterized protein</fullName>
    </submittedName>
</protein>
<feature type="region of interest" description="Disordered" evidence="1">
    <location>
        <begin position="461"/>
        <end position="480"/>
    </location>
</feature>
<feature type="compositionally biased region" description="Acidic residues" evidence="1">
    <location>
        <begin position="464"/>
        <end position="473"/>
    </location>
</feature>
<feature type="compositionally biased region" description="Basic and acidic residues" evidence="1">
    <location>
        <begin position="71"/>
        <end position="81"/>
    </location>
</feature>
<evidence type="ECO:0000313" key="3">
    <source>
        <dbReference type="Proteomes" id="UP000256964"/>
    </source>
</evidence>
<dbReference type="GO" id="GO:0046921">
    <property type="term" value="F:alpha-(1-&gt;6)-fucosyltransferase activity"/>
    <property type="evidence" value="ECO:0007669"/>
    <property type="project" value="TreeGrafter"/>
</dbReference>
<keyword evidence="3" id="KW-1185">Reference proteome</keyword>
<dbReference type="OrthoDB" id="2392789at2759"/>
<name>A0A371CRP5_9APHY</name>
<gene>
    <name evidence="2" type="ORF">OH76DRAFT_1410599</name>
</gene>
<reference evidence="2 3" key="1">
    <citation type="journal article" date="2018" name="Biotechnol. Biofuels">
        <title>Integrative visual omics of the white-rot fungus Polyporus brumalis exposes the biotechnological potential of its oxidative enzymes for delignifying raw plant biomass.</title>
        <authorList>
            <person name="Miyauchi S."/>
            <person name="Rancon A."/>
            <person name="Drula E."/>
            <person name="Hage H."/>
            <person name="Chaduli D."/>
            <person name="Favel A."/>
            <person name="Grisel S."/>
            <person name="Henrissat B."/>
            <person name="Herpoel-Gimbert I."/>
            <person name="Ruiz-Duenas F.J."/>
            <person name="Chevret D."/>
            <person name="Hainaut M."/>
            <person name="Lin J."/>
            <person name="Wang M."/>
            <person name="Pangilinan J."/>
            <person name="Lipzen A."/>
            <person name="Lesage-Meessen L."/>
            <person name="Navarro D."/>
            <person name="Riley R."/>
            <person name="Grigoriev I.V."/>
            <person name="Zhou S."/>
            <person name="Raouche S."/>
            <person name="Rosso M.N."/>
        </authorList>
    </citation>
    <scope>NUCLEOTIDE SEQUENCE [LARGE SCALE GENOMIC DNA]</scope>
    <source>
        <strain evidence="2 3">BRFM 1820</strain>
    </source>
</reference>
<proteinExistence type="predicted"/>
<dbReference type="Proteomes" id="UP000256964">
    <property type="component" value="Unassembled WGS sequence"/>
</dbReference>